<dbReference type="PANTHER" id="PTHR30469">
    <property type="entry name" value="MULTIDRUG RESISTANCE PROTEIN MDTA"/>
    <property type="match status" value="1"/>
</dbReference>
<protein>
    <recommendedName>
        <fullName evidence="4">Multidrug resistance protein MdtA-like barrel-sandwich hybrid domain-containing protein</fullName>
    </recommendedName>
</protein>
<dbReference type="Pfam" id="PF25917">
    <property type="entry name" value="BSH_RND"/>
    <property type="match status" value="1"/>
</dbReference>
<feature type="region of interest" description="Disordered" evidence="3">
    <location>
        <begin position="389"/>
        <end position="416"/>
    </location>
</feature>
<feature type="compositionally biased region" description="Basic residues" evidence="3">
    <location>
        <begin position="398"/>
        <end position="408"/>
    </location>
</feature>
<gene>
    <name evidence="5" type="ORF">X474_06710</name>
</gene>
<dbReference type="Proteomes" id="UP000032233">
    <property type="component" value="Unassembled WGS sequence"/>
</dbReference>
<name>A0A0D2JZ52_9BACT</name>
<evidence type="ECO:0000256" key="3">
    <source>
        <dbReference type="SAM" id="MobiDB-lite"/>
    </source>
</evidence>
<dbReference type="SUPFAM" id="SSF111369">
    <property type="entry name" value="HlyD-like secretion proteins"/>
    <property type="match status" value="1"/>
</dbReference>
<organism evidence="5 6">
    <name type="scientific">Dethiosulfatarculus sandiegensis</name>
    <dbReference type="NCBI Taxonomy" id="1429043"/>
    <lineage>
        <taxon>Bacteria</taxon>
        <taxon>Pseudomonadati</taxon>
        <taxon>Thermodesulfobacteriota</taxon>
        <taxon>Desulfarculia</taxon>
        <taxon>Desulfarculales</taxon>
        <taxon>Desulfarculaceae</taxon>
        <taxon>Dethiosulfatarculus</taxon>
    </lineage>
</organism>
<dbReference type="GO" id="GO:0015562">
    <property type="term" value="F:efflux transmembrane transporter activity"/>
    <property type="evidence" value="ECO:0007669"/>
    <property type="project" value="TreeGrafter"/>
</dbReference>
<dbReference type="NCBIfam" id="TIGR01730">
    <property type="entry name" value="RND_mfp"/>
    <property type="match status" value="1"/>
</dbReference>
<dbReference type="STRING" id="1429043.X474_06710"/>
<accession>A0A0D2JZ52</accession>
<dbReference type="OrthoDB" id="9806939at2"/>
<dbReference type="Gene3D" id="2.40.420.20">
    <property type="match status" value="1"/>
</dbReference>
<evidence type="ECO:0000256" key="1">
    <source>
        <dbReference type="ARBA" id="ARBA00009477"/>
    </source>
</evidence>
<comment type="similarity">
    <text evidence="1">Belongs to the membrane fusion protein (MFP) (TC 8.A.1) family.</text>
</comment>
<dbReference type="InterPro" id="IPR058625">
    <property type="entry name" value="MdtA-like_BSH"/>
</dbReference>
<dbReference type="AlphaFoldDB" id="A0A0D2JZ52"/>
<dbReference type="InParanoid" id="A0A0D2JZ52"/>
<dbReference type="PANTHER" id="PTHR30469:SF12">
    <property type="entry name" value="MULTIDRUG RESISTANCE PROTEIN MDTA"/>
    <property type="match status" value="1"/>
</dbReference>
<keyword evidence="2" id="KW-0175">Coiled coil</keyword>
<feature type="coiled-coil region" evidence="2">
    <location>
        <begin position="117"/>
        <end position="184"/>
    </location>
</feature>
<reference evidence="5 6" key="1">
    <citation type="submission" date="2013-11" db="EMBL/GenBank/DDBJ databases">
        <title>Metagenomic analysis of a methanogenic consortium involved in long chain n-alkane degradation.</title>
        <authorList>
            <person name="Davidova I.A."/>
            <person name="Callaghan A.V."/>
            <person name="Wawrik B."/>
            <person name="Pruitt S."/>
            <person name="Marks C."/>
            <person name="Duncan K.E."/>
            <person name="Suflita J.M."/>
        </authorList>
    </citation>
    <scope>NUCLEOTIDE SEQUENCE [LARGE SCALE GENOMIC DNA]</scope>
    <source>
        <strain evidence="5 6">SPR</strain>
    </source>
</reference>
<dbReference type="InterPro" id="IPR006143">
    <property type="entry name" value="RND_pump_MFP"/>
</dbReference>
<dbReference type="RefSeq" id="WP_052514917.1">
    <property type="nucleotide sequence ID" value="NZ_AZAC01000008.1"/>
</dbReference>
<sequence length="416" mass="45138">MKLFLKILLPFLVLALGVSAAWWLIHTTPMPQRRPKPVKPPVVRVVKAKQSDYRYWVTAQGTVRPRTETALVPQVSGQVVKVSPSLAAGGFFEKGDLLLEIDPTDYRLALTKSEATVATAASQLSKIEAEANVAQKEWKSLGNGTKPSALVLKKPQLADAQATLASAKASLEQARLDLSRTQIRAPFAGRVRSESVDVGQYVNKGSQLASIYAVDYAEVRLPLSDEELAFVDLPLSYRGGLEKGSHPLVILTADFAGKTFTWQGTVVRTEGEIDLKTRMVVLVAQVKDPYGDADGPDAPPLASGMFVRARIQGRLAKDVFVLPRSVLMPPDKVVLVSQENRLKRRKVQVLRVEENDIVIGSGLANGDVVCTTMPKVVVEDMLVSVVGREKKATPLGKAPHKGKKGRKAAKGEGQAR</sequence>
<feature type="domain" description="Multidrug resistance protein MdtA-like barrel-sandwich hybrid" evidence="4">
    <location>
        <begin position="72"/>
        <end position="211"/>
    </location>
</feature>
<dbReference type="GO" id="GO:1990281">
    <property type="term" value="C:efflux pump complex"/>
    <property type="evidence" value="ECO:0007669"/>
    <property type="project" value="TreeGrafter"/>
</dbReference>
<evidence type="ECO:0000313" key="6">
    <source>
        <dbReference type="Proteomes" id="UP000032233"/>
    </source>
</evidence>
<dbReference type="EMBL" id="AZAC01000008">
    <property type="protein sequence ID" value="KIX14830.1"/>
    <property type="molecule type" value="Genomic_DNA"/>
</dbReference>
<evidence type="ECO:0000313" key="5">
    <source>
        <dbReference type="EMBL" id="KIX14830.1"/>
    </source>
</evidence>
<dbReference type="Gene3D" id="2.40.50.100">
    <property type="match status" value="1"/>
</dbReference>
<evidence type="ECO:0000259" key="4">
    <source>
        <dbReference type="Pfam" id="PF25917"/>
    </source>
</evidence>
<comment type="caution">
    <text evidence="5">The sequence shown here is derived from an EMBL/GenBank/DDBJ whole genome shotgun (WGS) entry which is preliminary data.</text>
</comment>
<evidence type="ECO:0000256" key="2">
    <source>
        <dbReference type="SAM" id="Coils"/>
    </source>
</evidence>
<dbReference type="Gene3D" id="2.40.30.170">
    <property type="match status" value="1"/>
</dbReference>
<proteinExistence type="inferred from homology"/>
<dbReference type="Gene3D" id="1.10.287.470">
    <property type="entry name" value="Helix hairpin bin"/>
    <property type="match status" value="1"/>
</dbReference>
<keyword evidence="6" id="KW-1185">Reference proteome</keyword>